<protein>
    <submittedName>
        <fullName evidence="2">Uncharacterized protein</fullName>
    </submittedName>
</protein>
<reference evidence="2" key="1">
    <citation type="submission" date="2022-11" db="UniProtKB">
        <authorList>
            <consortium name="WormBaseParasite"/>
        </authorList>
    </citation>
    <scope>IDENTIFICATION</scope>
</reference>
<accession>A0AC34GU06</accession>
<dbReference type="WBParaSite" id="ES5_v2.g8366.t1">
    <property type="protein sequence ID" value="ES5_v2.g8366.t1"/>
    <property type="gene ID" value="ES5_v2.g8366"/>
</dbReference>
<name>A0AC34GU06_9BILA</name>
<evidence type="ECO:0000313" key="2">
    <source>
        <dbReference type="WBParaSite" id="ES5_v2.g8366.t1"/>
    </source>
</evidence>
<sequence length="122" mass="13748">MLAVAKTENAEALPEYNEEFIKAWKTKHNYRVWSCGEHPGMASVQPSHLFAGQLSVNDVFLRMGHTLNSSEQGRRMISTLSTTGRYMSETGSRFTRNISSWVRSTASRLQSEPVPNTDVQNL</sequence>
<proteinExistence type="predicted"/>
<dbReference type="Proteomes" id="UP000887579">
    <property type="component" value="Unplaced"/>
</dbReference>
<evidence type="ECO:0000313" key="1">
    <source>
        <dbReference type="Proteomes" id="UP000887579"/>
    </source>
</evidence>
<organism evidence="1 2">
    <name type="scientific">Panagrolaimus sp. ES5</name>
    <dbReference type="NCBI Taxonomy" id="591445"/>
    <lineage>
        <taxon>Eukaryota</taxon>
        <taxon>Metazoa</taxon>
        <taxon>Ecdysozoa</taxon>
        <taxon>Nematoda</taxon>
        <taxon>Chromadorea</taxon>
        <taxon>Rhabditida</taxon>
        <taxon>Tylenchina</taxon>
        <taxon>Panagrolaimomorpha</taxon>
        <taxon>Panagrolaimoidea</taxon>
        <taxon>Panagrolaimidae</taxon>
        <taxon>Panagrolaimus</taxon>
    </lineage>
</organism>